<accession>A0A5C8PVK8</accession>
<sequence length="425" mass="46892">MTLLPLHAVAMVPVHVGDGSTWTPEAFRLRGTRLERFEPAVVAASLTAKDQVRFRQAVDNGELKQAQQLLHNVVGDRHVLDRIEVSPDSVREIGDAVANPLRAGRIHAFIRSGGRPFLPGSAVKGAIRTALLSARASSRLPALRQIAARADVRGGRWGRVSDQIQAELLGAGGRLETDADPFRFIRVADTLLPPEATRIEHVKNRRRDGRSNDMQMHFEALRAGTMFPLELRVDVDQAVRAARRDGHKAPGSPIAVNELLDAVDGFFRGRWAAEKQRFYARAPVRDLPSGRPSRYPILLRVGRFSHFESASIDGLRRGWSPQNRQDMDEGGTRAVVGSEHEPWGFGWLALFDGEDAARTFAAGLARAAAPAAGRRPGVSARTSRRATVDGEAVEVLDDKGSEVLVRWLDTRDTEWVSRHRLKVED</sequence>
<keyword evidence="9" id="KW-1185">Reference proteome</keyword>
<dbReference type="InterPro" id="IPR005537">
    <property type="entry name" value="RAMP_III_fam"/>
</dbReference>
<evidence type="ECO:0000256" key="1">
    <source>
        <dbReference type="ARBA" id="ARBA00003088"/>
    </source>
</evidence>
<keyword evidence="5" id="KW-0051">Antiviral defense</keyword>
<name>A0A5C8PVK8_9HYPH</name>
<dbReference type="GO" id="GO:0051607">
    <property type="term" value="P:defense response to virus"/>
    <property type="evidence" value="ECO:0007669"/>
    <property type="project" value="UniProtKB-KW"/>
</dbReference>
<keyword evidence="4" id="KW-0694">RNA-binding</keyword>
<dbReference type="PANTHER" id="PTHR38007:SF1">
    <property type="entry name" value="CRISPR SYSTEM CMS PROTEIN CSM5"/>
    <property type="match status" value="1"/>
</dbReference>
<evidence type="ECO:0000313" key="8">
    <source>
        <dbReference type="EMBL" id="TXL82055.1"/>
    </source>
</evidence>
<evidence type="ECO:0000313" key="9">
    <source>
        <dbReference type="Proteomes" id="UP000321638"/>
    </source>
</evidence>
<evidence type="ECO:0000256" key="6">
    <source>
        <dbReference type="ARBA" id="ARBA00031720"/>
    </source>
</evidence>
<organism evidence="8 9">
    <name type="scientific">Vineibacter terrae</name>
    <dbReference type="NCBI Taxonomy" id="2586908"/>
    <lineage>
        <taxon>Bacteria</taxon>
        <taxon>Pseudomonadati</taxon>
        <taxon>Pseudomonadota</taxon>
        <taxon>Alphaproteobacteria</taxon>
        <taxon>Hyphomicrobiales</taxon>
        <taxon>Vineibacter</taxon>
    </lineage>
</organism>
<evidence type="ECO:0000259" key="7">
    <source>
        <dbReference type="Pfam" id="PF03787"/>
    </source>
</evidence>
<dbReference type="Pfam" id="PF03787">
    <property type="entry name" value="RAMPs"/>
    <property type="match status" value="1"/>
</dbReference>
<dbReference type="AlphaFoldDB" id="A0A5C8PVK8"/>
<evidence type="ECO:0000256" key="4">
    <source>
        <dbReference type="ARBA" id="ARBA00022884"/>
    </source>
</evidence>
<evidence type="ECO:0000256" key="5">
    <source>
        <dbReference type="ARBA" id="ARBA00023118"/>
    </source>
</evidence>
<dbReference type="NCBIfam" id="TIGR01899">
    <property type="entry name" value="cas_TM1807_csm5"/>
    <property type="match status" value="1"/>
</dbReference>
<comment type="similarity">
    <text evidence="2">Belongs to the CRISPR-associated Csm5 family.</text>
</comment>
<dbReference type="PANTHER" id="PTHR38007">
    <property type="entry name" value="CRISPR SYSTEM CMS PROTEIN CSM5"/>
    <property type="match status" value="1"/>
</dbReference>
<dbReference type="RefSeq" id="WP_147845411.1">
    <property type="nucleotide sequence ID" value="NZ_VDUZ01000002.1"/>
</dbReference>
<reference evidence="8 9" key="1">
    <citation type="submission" date="2019-06" db="EMBL/GenBank/DDBJ databases">
        <title>New taxonomy in bacterial strain CC-CFT640, isolated from vineyard.</title>
        <authorList>
            <person name="Lin S.-Y."/>
            <person name="Tsai C.-F."/>
            <person name="Young C.-C."/>
        </authorList>
    </citation>
    <scope>NUCLEOTIDE SEQUENCE [LARGE SCALE GENOMIC DNA]</scope>
    <source>
        <strain evidence="8 9">CC-CFT640</strain>
    </source>
</reference>
<protein>
    <recommendedName>
        <fullName evidence="3">CRISPR system Cms protein Csm5</fullName>
    </recommendedName>
    <alternativeName>
        <fullName evidence="6">CRISPR type III A-associated protein Csm5</fullName>
    </alternativeName>
</protein>
<evidence type="ECO:0000256" key="3">
    <source>
        <dbReference type="ARBA" id="ARBA00016113"/>
    </source>
</evidence>
<feature type="domain" description="CRISPR type III-associated protein" evidence="7">
    <location>
        <begin position="103"/>
        <end position="224"/>
    </location>
</feature>
<dbReference type="InterPro" id="IPR010173">
    <property type="entry name" value="CRISPR-assoc_Csm5"/>
</dbReference>
<proteinExistence type="inferred from homology"/>
<dbReference type="Proteomes" id="UP000321638">
    <property type="component" value="Unassembled WGS sequence"/>
</dbReference>
<gene>
    <name evidence="8" type="primary">csm5</name>
    <name evidence="8" type="ORF">FHP25_03050</name>
</gene>
<comment type="function">
    <text evidence="1">This subunit might be involved in maturation of a crRNA intermediate to its mature form.</text>
</comment>
<comment type="caution">
    <text evidence="8">The sequence shown here is derived from an EMBL/GenBank/DDBJ whole genome shotgun (WGS) entry which is preliminary data.</text>
</comment>
<dbReference type="OrthoDB" id="24360at2"/>
<dbReference type="GO" id="GO:0003723">
    <property type="term" value="F:RNA binding"/>
    <property type="evidence" value="ECO:0007669"/>
    <property type="project" value="UniProtKB-KW"/>
</dbReference>
<dbReference type="EMBL" id="VDUZ01000002">
    <property type="protein sequence ID" value="TXL82055.1"/>
    <property type="molecule type" value="Genomic_DNA"/>
</dbReference>
<evidence type="ECO:0000256" key="2">
    <source>
        <dbReference type="ARBA" id="ARBA00006680"/>
    </source>
</evidence>